<accession>A0A1G5SEQ2</accession>
<keyword evidence="2" id="KW-1185">Reference proteome</keyword>
<reference evidence="1 2" key="1">
    <citation type="submission" date="2016-10" db="EMBL/GenBank/DDBJ databases">
        <authorList>
            <person name="de Groot N.N."/>
        </authorList>
    </citation>
    <scope>NUCLEOTIDE SEQUENCE [LARGE SCALE GENOMIC DNA]</scope>
    <source>
        <strain evidence="1">1</strain>
    </source>
</reference>
<gene>
    <name evidence="1" type="ORF">NSMM_400152</name>
</gene>
<proteinExistence type="predicted"/>
<dbReference type="AlphaFoldDB" id="A0A1G5SEQ2"/>
<name>A0A1G5SEQ2_9PROT</name>
<dbReference type="EMBL" id="FMWO01000048">
    <property type="protein sequence ID" value="SCZ85674.1"/>
    <property type="molecule type" value="Genomic_DNA"/>
</dbReference>
<dbReference type="Proteomes" id="UP000198729">
    <property type="component" value="Unassembled WGS sequence"/>
</dbReference>
<evidence type="ECO:0000313" key="1">
    <source>
        <dbReference type="EMBL" id="SCZ85674.1"/>
    </source>
</evidence>
<organism evidence="1 2">
    <name type="scientific">Nitrosomonas mobilis</name>
    <dbReference type="NCBI Taxonomy" id="51642"/>
    <lineage>
        <taxon>Bacteria</taxon>
        <taxon>Pseudomonadati</taxon>
        <taxon>Pseudomonadota</taxon>
        <taxon>Betaproteobacteria</taxon>
        <taxon>Nitrosomonadales</taxon>
        <taxon>Nitrosomonadaceae</taxon>
        <taxon>Nitrosomonas</taxon>
    </lineage>
</organism>
<sequence length="49" mass="5294">MLHSDNGNPTKGAALLTSLQALGVTPSFSRQVVGRYVCTMVQPEHRHTS</sequence>
<protein>
    <submittedName>
        <fullName evidence="1">Uncharacterized protein</fullName>
    </submittedName>
</protein>
<evidence type="ECO:0000313" key="2">
    <source>
        <dbReference type="Proteomes" id="UP000198729"/>
    </source>
</evidence>